<organism evidence="6 7">
    <name type="scientific">Seinonella peptonophila</name>
    <dbReference type="NCBI Taxonomy" id="112248"/>
    <lineage>
        <taxon>Bacteria</taxon>
        <taxon>Bacillati</taxon>
        <taxon>Bacillota</taxon>
        <taxon>Bacilli</taxon>
        <taxon>Bacillales</taxon>
        <taxon>Thermoactinomycetaceae</taxon>
        <taxon>Seinonella</taxon>
    </lineage>
</organism>
<dbReference type="SUPFAM" id="SSF55811">
    <property type="entry name" value="Nudix"/>
    <property type="match status" value="1"/>
</dbReference>
<evidence type="ECO:0000259" key="5">
    <source>
        <dbReference type="PROSITE" id="PS51462"/>
    </source>
</evidence>
<dbReference type="AlphaFoldDB" id="A0A1M5AFH0"/>
<gene>
    <name evidence="6" type="ORF">SAMN05444392_11381</name>
</gene>
<keyword evidence="7" id="KW-1185">Reference proteome</keyword>
<dbReference type="CDD" id="cd02883">
    <property type="entry name" value="NUDIX_Hydrolase"/>
    <property type="match status" value="1"/>
</dbReference>
<reference evidence="6 7" key="1">
    <citation type="submission" date="2016-11" db="EMBL/GenBank/DDBJ databases">
        <authorList>
            <person name="Jaros S."/>
            <person name="Januszkiewicz K."/>
            <person name="Wedrychowicz H."/>
        </authorList>
    </citation>
    <scope>NUCLEOTIDE SEQUENCE [LARGE SCALE GENOMIC DNA]</scope>
    <source>
        <strain evidence="6 7">DSM 44666</strain>
    </source>
</reference>
<dbReference type="InterPro" id="IPR020084">
    <property type="entry name" value="NUDIX_hydrolase_CS"/>
</dbReference>
<dbReference type="EMBL" id="FQVL01000013">
    <property type="protein sequence ID" value="SHF28993.1"/>
    <property type="molecule type" value="Genomic_DNA"/>
</dbReference>
<dbReference type="Proteomes" id="UP000184476">
    <property type="component" value="Unassembled WGS sequence"/>
</dbReference>
<accession>A0A1M5AFH0</accession>
<dbReference type="PROSITE" id="PS51462">
    <property type="entry name" value="NUDIX"/>
    <property type="match status" value="1"/>
</dbReference>
<evidence type="ECO:0000256" key="3">
    <source>
        <dbReference type="ARBA" id="ARBA00022842"/>
    </source>
</evidence>
<dbReference type="STRING" id="112248.SAMN05444392_11381"/>
<evidence type="ECO:0000313" key="7">
    <source>
        <dbReference type="Proteomes" id="UP000184476"/>
    </source>
</evidence>
<dbReference type="Gene3D" id="3.90.79.10">
    <property type="entry name" value="Nucleoside Triphosphate Pyrophosphohydrolase"/>
    <property type="match status" value="1"/>
</dbReference>
<dbReference type="PRINTS" id="PR00502">
    <property type="entry name" value="NUDIXFAMILY"/>
</dbReference>
<dbReference type="PANTHER" id="PTHR43046">
    <property type="entry name" value="GDP-MANNOSE MANNOSYL HYDROLASE"/>
    <property type="match status" value="1"/>
</dbReference>
<dbReference type="RefSeq" id="WP_073157043.1">
    <property type="nucleotide sequence ID" value="NZ_FQVL01000013.1"/>
</dbReference>
<feature type="domain" description="Nudix hydrolase" evidence="5">
    <location>
        <begin position="5"/>
        <end position="126"/>
    </location>
</feature>
<dbReference type="OrthoDB" id="9816289at2"/>
<dbReference type="InterPro" id="IPR020476">
    <property type="entry name" value="Nudix_hydrolase"/>
</dbReference>
<dbReference type="PROSITE" id="PS00893">
    <property type="entry name" value="NUDIX_BOX"/>
    <property type="match status" value="1"/>
</dbReference>
<protein>
    <submittedName>
        <fullName evidence="6">8-oxo-dGTP diphosphatase</fullName>
    </submittedName>
</protein>
<evidence type="ECO:0000313" key="6">
    <source>
        <dbReference type="EMBL" id="SHF28993.1"/>
    </source>
</evidence>
<evidence type="ECO:0000256" key="4">
    <source>
        <dbReference type="RuleBase" id="RU003476"/>
    </source>
</evidence>
<comment type="cofactor">
    <cofactor evidence="1">
        <name>Mg(2+)</name>
        <dbReference type="ChEBI" id="CHEBI:18420"/>
    </cofactor>
</comment>
<comment type="similarity">
    <text evidence="4">Belongs to the Nudix hydrolase family.</text>
</comment>
<evidence type="ECO:0000256" key="2">
    <source>
        <dbReference type="ARBA" id="ARBA00022801"/>
    </source>
</evidence>
<proteinExistence type="inferred from homology"/>
<dbReference type="InterPro" id="IPR000086">
    <property type="entry name" value="NUDIX_hydrolase_dom"/>
</dbReference>
<dbReference type="GO" id="GO:0016787">
    <property type="term" value="F:hydrolase activity"/>
    <property type="evidence" value="ECO:0007669"/>
    <property type="project" value="UniProtKB-KW"/>
</dbReference>
<dbReference type="InterPro" id="IPR015797">
    <property type="entry name" value="NUDIX_hydrolase-like_dom_sf"/>
</dbReference>
<keyword evidence="2 4" id="KW-0378">Hydrolase</keyword>
<dbReference type="PANTHER" id="PTHR43046:SF12">
    <property type="entry name" value="GDP-MANNOSE MANNOSYL HYDROLASE"/>
    <property type="match status" value="1"/>
</dbReference>
<dbReference type="Pfam" id="PF00293">
    <property type="entry name" value="NUDIX"/>
    <property type="match status" value="1"/>
</dbReference>
<keyword evidence="3" id="KW-0460">Magnesium</keyword>
<evidence type="ECO:0000256" key="1">
    <source>
        <dbReference type="ARBA" id="ARBA00001946"/>
    </source>
</evidence>
<name>A0A1M5AFH0_9BACL</name>
<sequence length="131" mass="15529">MENKQRIDVVYVLLRRDEYVLMVKNEKTWSLPGGKREDGETLEEAVIREAREETGLDVIVDGVININERIEDTHDVFFTFKGEIIEGEIDFEKDEEIQKVEWLKLDKAQELMPWYSDFNKMLKNRANYVAE</sequence>